<sequence length="262" mass="29741">MTSNNVQNCSSCSVLCAEFDTPVKCDRCISVFHTKCTGLSPSELKCLSLKTRNLKYFYESCNNGLRDIPELKMLINRLLSEVNELKNQKKNGNNVSHYSEEFIINEIGDRNMRASNLILYNVPESNSDNTADRIAHGSNVVSNLIDSIIIGDINIKPVKLLRLGIRVHDKTRPIKAIFNSSIDVFEILKSKKKLLSLNPPSNIGISSNRTLYQRNYMKKLREKLESRRSSDGGNELIIRYVRGTPTIVSRNDRPNTRGKIFF</sequence>
<feature type="coiled-coil region" evidence="1">
    <location>
        <begin position="68"/>
        <end position="95"/>
    </location>
</feature>
<dbReference type="AlphaFoldDB" id="A0AAV0WR53"/>
<accession>A0AAV0WR53</accession>
<dbReference type="Proteomes" id="UP001160148">
    <property type="component" value="Unassembled WGS sequence"/>
</dbReference>
<name>A0AAV0WR53_9HEMI</name>
<evidence type="ECO:0000313" key="2">
    <source>
        <dbReference type="EMBL" id="CAI6358062.1"/>
    </source>
</evidence>
<reference evidence="2 3" key="1">
    <citation type="submission" date="2023-01" db="EMBL/GenBank/DDBJ databases">
        <authorList>
            <person name="Whitehead M."/>
        </authorList>
    </citation>
    <scope>NUCLEOTIDE SEQUENCE [LARGE SCALE GENOMIC DNA]</scope>
</reference>
<gene>
    <name evidence="2" type="ORF">MEUPH1_LOCUS13622</name>
</gene>
<dbReference type="EMBL" id="CARXXK010000002">
    <property type="protein sequence ID" value="CAI6358062.1"/>
    <property type="molecule type" value="Genomic_DNA"/>
</dbReference>
<organism evidence="2 3">
    <name type="scientific">Macrosiphum euphorbiae</name>
    <name type="common">potato aphid</name>
    <dbReference type="NCBI Taxonomy" id="13131"/>
    <lineage>
        <taxon>Eukaryota</taxon>
        <taxon>Metazoa</taxon>
        <taxon>Ecdysozoa</taxon>
        <taxon>Arthropoda</taxon>
        <taxon>Hexapoda</taxon>
        <taxon>Insecta</taxon>
        <taxon>Pterygota</taxon>
        <taxon>Neoptera</taxon>
        <taxon>Paraneoptera</taxon>
        <taxon>Hemiptera</taxon>
        <taxon>Sternorrhyncha</taxon>
        <taxon>Aphidomorpha</taxon>
        <taxon>Aphidoidea</taxon>
        <taxon>Aphididae</taxon>
        <taxon>Macrosiphini</taxon>
        <taxon>Macrosiphum</taxon>
    </lineage>
</organism>
<keyword evidence="3" id="KW-1185">Reference proteome</keyword>
<evidence type="ECO:0000313" key="3">
    <source>
        <dbReference type="Proteomes" id="UP001160148"/>
    </source>
</evidence>
<comment type="caution">
    <text evidence="2">The sequence shown here is derived from an EMBL/GenBank/DDBJ whole genome shotgun (WGS) entry which is preliminary data.</text>
</comment>
<keyword evidence="1" id="KW-0175">Coiled coil</keyword>
<evidence type="ECO:0000256" key="1">
    <source>
        <dbReference type="SAM" id="Coils"/>
    </source>
</evidence>
<protein>
    <submittedName>
        <fullName evidence="2">Uncharacterized protein</fullName>
    </submittedName>
</protein>
<proteinExistence type="predicted"/>